<dbReference type="Gene3D" id="1.25.40.20">
    <property type="entry name" value="Ankyrin repeat-containing domain"/>
    <property type="match status" value="1"/>
</dbReference>
<evidence type="ECO:0000313" key="1">
    <source>
        <dbReference type="EMBL" id="RMZ67999.1"/>
    </source>
</evidence>
<organism evidence="1 2">
    <name type="scientific">Pyrenophora seminiperda CCB06</name>
    <dbReference type="NCBI Taxonomy" id="1302712"/>
    <lineage>
        <taxon>Eukaryota</taxon>
        <taxon>Fungi</taxon>
        <taxon>Dikarya</taxon>
        <taxon>Ascomycota</taxon>
        <taxon>Pezizomycotina</taxon>
        <taxon>Dothideomycetes</taxon>
        <taxon>Pleosporomycetidae</taxon>
        <taxon>Pleosporales</taxon>
        <taxon>Pleosporineae</taxon>
        <taxon>Pleosporaceae</taxon>
        <taxon>Pyrenophora</taxon>
    </lineage>
</organism>
<gene>
    <name evidence="1" type="ORF">GMOD_00004110</name>
</gene>
<evidence type="ECO:0008006" key="3">
    <source>
        <dbReference type="Google" id="ProtNLM"/>
    </source>
</evidence>
<sequence length="182" mass="20616">MVVWCLEHGATFDLVDRRKRGEPILERVAASGDIQTFDLLRSKGAPLGERVLHRAVEAATFGKPDPANAEKDTEYQRKERISHIKCMHMVRHLLHEVHLDVNAPDQPEGSNFPDCKGPPICYIASYAGIERDTRELTWLLLDQGADPKAGLEEARLMEYPKLAEDIKAWKAKQSRWGKCCVQ</sequence>
<evidence type="ECO:0000313" key="2">
    <source>
        <dbReference type="Proteomes" id="UP000265663"/>
    </source>
</evidence>
<dbReference type="OrthoDB" id="426293at2759"/>
<keyword evidence="2" id="KW-1185">Reference proteome</keyword>
<dbReference type="EMBL" id="KE747814">
    <property type="protein sequence ID" value="RMZ67999.1"/>
    <property type="molecule type" value="Genomic_DNA"/>
</dbReference>
<reference evidence="1 2" key="1">
    <citation type="journal article" date="2014" name="PLoS ONE">
        <title>De novo Genome Assembly of the Fungal Plant Pathogen Pyrenophora semeniperda.</title>
        <authorList>
            <person name="Soliai M.M."/>
            <person name="Meyer S.E."/>
            <person name="Udall J.A."/>
            <person name="Elzinga D.E."/>
            <person name="Hermansen R.A."/>
            <person name="Bodily P.M."/>
            <person name="Hart A.A."/>
            <person name="Coleman C.E."/>
        </authorList>
    </citation>
    <scope>NUCLEOTIDE SEQUENCE [LARGE SCALE GENOMIC DNA]</scope>
    <source>
        <strain evidence="1 2">CCB06</strain>
        <tissue evidence="1">Mycelium</tissue>
    </source>
</reference>
<dbReference type="InterPro" id="IPR036770">
    <property type="entry name" value="Ankyrin_rpt-contain_sf"/>
</dbReference>
<protein>
    <recommendedName>
        <fullName evidence="3">Ankyrin repeat</fullName>
    </recommendedName>
</protein>
<accession>A0A3M7M0L7</accession>
<name>A0A3M7M0L7_9PLEO</name>
<dbReference type="Proteomes" id="UP000265663">
    <property type="component" value="Unassembled WGS sequence"/>
</dbReference>
<proteinExistence type="predicted"/>
<dbReference type="SUPFAM" id="SSF48403">
    <property type="entry name" value="Ankyrin repeat"/>
    <property type="match status" value="1"/>
</dbReference>
<dbReference type="AlphaFoldDB" id="A0A3M7M0L7"/>